<keyword evidence="4" id="KW-0788">Thiol protease</keyword>
<dbReference type="SUPFAM" id="SSF49758">
    <property type="entry name" value="Calpain large subunit, middle domain (domain III)"/>
    <property type="match status" value="1"/>
</dbReference>
<dbReference type="SUPFAM" id="SSF54001">
    <property type="entry name" value="Cysteine proteinases"/>
    <property type="match status" value="1"/>
</dbReference>
<dbReference type="EMBL" id="LJSK01000444">
    <property type="protein sequence ID" value="KPI83074.1"/>
    <property type="molecule type" value="Genomic_DNA"/>
</dbReference>
<dbReference type="Proteomes" id="UP000038009">
    <property type="component" value="Unassembled WGS sequence"/>
</dbReference>
<dbReference type="PANTHER" id="PTHR10183:SF379">
    <property type="entry name" value="CALPAIN-5"/>
    <property type="match status" value="1"/>
</dbReference>
<dbReference type="InterPro" id="IPR022683">
    <property type="entry name" value="Calpain_III"/>
</dbReference>
<dbReference type="OrthoDB" id="244210at2759"/>
<dbReference type="InterPro" id="IPR022684">
    <property type="entry name" value="Calpain_cysteine_protease"/>
</dbReference>
<dbReference type="InterPro" id="IPR022682">
    <property type="entry name" value="Calpain_domain_III"/>
</dbReference>
<feature type="domain" description="Peptidase C2 calpain" evidence="6">
    <location>
        <begin position="94"/>
        <end position="237"/>
    </location>
</feature>
<dbReference type="InterPro" id="IPR036213">
    <property type="entry name" value="Calpain_III_sf"/>
</dbReference>
<dbReference type="GO" id="GO:0006508">
    <property type="term" value="P:proteolysis"/>
    <property type="evidence" value="ECO:0007669"/>
    <property type="project" value="UniProtKB-KW"/>
</dbReference>
<keyword evidence="2" id="KW-0645">Protease</keyword>
<proteinExistence type="inferred from homology"/>
<keyword evidence="8" id="KW-1185">Reference proteome</keyword>
<dbReference type="PANTHER" id="PTHR10183">
    <property type="entry name" value="CALPAIN"/>
    <property type="match status" value="1"/>
</dbReference>
<comment type="similarity">
    <text evidence="1">Belongs to the peptidase C2 family.</text>
</comment>
<accession>A0A0N1HTC8</accession>
<dbReference type="InterPro" id="IPR038765">
    <property type="entry name" value="Papain-like_cys_pep_sf"/>
</dbReference>
<name>A0A0N1HTC8_LEPSE</name>
<comment type="caution">
    <text evidence="7">The sequence shown here is derived from an EMBL/GenBank/DDBJ whole genome shotgun (WGS) entry which is preliminary data.</text>
</comment>
<dbReference type="SMART" id="SM00720">
    <property type="entry name" value="calpain_III"/>
    <property type="match status" value="1"/>
</dbReference>
<evidence type="ECO:0000256" key="5">
    <source>
        <dbReference type="SAM" id="MobiDB-lite"/>
    </source>
</evidence>
<dbReference type="GO" id="GO:0004198">
    <property type="term" value="F:calcium-dependent cysteine-type endopeptidase activity"/>
    <property type="evidence" value="ECO:0007669"/>
    <property type="project" value="InterPro"/>
</dbReference>
<evidence type="ECO:0000259" key="6">
    <source>
        <dbReference type="SMART" id="SM00720"/>
    </source>
</evidence>
<feature type="region of interest" description="Disordered" evidence="5">
    <location>
        <begin position="301"/>
        <end position="322"/>
    </location>
</feature>
<dbReference type="VEuPathDB" id="TriTrypDB:Lsey_0444_0020"/>
<evidence type="ECO:0000256" key="2">
    <source>
        <dbReference type="ARBA" id="ARBA00022670"/>
    </source>
</evidence>
<evidence type="ECO:0000256" key="4">
    <source>
        <dbReference type="ARBA" id="ARBA00022807"/>
    </source>
</evidence>
<dbReference type="Pfam" id="PF01067">
    <property type="entry name" value="Calpain_III"/>
    <property type="match status" value="1"/>
</dbReference>
<protein>
    <submittedName>
        <fullName evidence="7">Putative calpain-like cysteine peptidase putative cysteine peptidase Clan CA family C2</fullName>
    </submittedName>
</protein>
<dbReference type="AlphaFoldDB" id="A0A0N1HTC8"/>
<evidence type="ECO:0000313" key="8">
    <source>
        <dbReference type="Proteomes" id="UP000038009"/>
    </source>
</evidence>
<sequence>MENMGLQREQQYGVLDVFSLSGTSAVDDIVVHMHNPFEDEEFMYMGPLNRSDTAWTAKQRAKHDVDNPRSIFLPLNIFLKIVNSMQLCYVSTIESDATYFEGEWKGESAGGNPTFVTWRKNPLYYISNHGNEAVTLTFVVKQKDQRHLKIPTEDTFYMQCGMILSQYSYLYPIPTFWVTGNNHKAIHKSLFLNSREVANTVTIPPQSLCYLVPSCMRKGEEASFLLAAYRMAHEDYSQITMRRLDIPDMDWRNPAYGNVQLQMRTKDRLDFYVDEETDVHILMHQTKPYVSQDGWRRHGGGLHGHVPVRRYGPQNCRRARSH</sequence>
<evidence type="ECO:0000256" key="3">
    <source>
        <dbReference type="ARBA" id="ARBA00022801"/>
    </source>
</evidence>
<organism evidence="7 8">
    <name type="scientific">Leptomonas seymouri</name>
    <dbReference type="NCBI Taxonomy" id="5684"/>
    <lineage>
        <taxon>Eukaryota</taxon>
        <taxon>Discoba</taxon>
        <taxon>Euglenozoa</taxon>
        <taxon>Kinetoplastea</taxon>
        <taxon>Metakinetoplastina</taxon>
        <taxon>Trypanosomatida</taxon>
        <taxon>Trypanosomatidae</taxon>
        <taxon>Leishmaniinae</taxon>
        <taxon>Leptomonas</taxon>
    </lineage>
</organism>
<reference evidence="7 8" key="1">
    <citation type="journal article" date="2015" name="PLoS Pathog.">
        <title>Leptomonas seymouri: Adaptations to the Dixenous Life Cycle Analyzed by Genome Sequencing, Transcriptome Profiling and Co-infection with Leishmania donovani.</title>
        <authorList>
            <person name="Kraeva N."/>
            <person name="Butenko A."/>
            <person name="Hlavacova J."/>
            <person name="Kostygov A."/>
            <person name="Myskova J."/>
            <person name="Grybchuk D."/>
            <person name="Lestinova T."/>
            <person name="Votypka J."/>
            <person name="Volf P."/>
            <person name="Opperdoes F."/>
            <person name="Flegontov P."/>
            <person name="Lukes J."/>
            <person name="Yurchenko V."/>
        </authorList>
    </citation>
    <scope>NUCLEOTIDE SEQUENCE [LARGE SCALE GENOMIC DNA]</scope>
    <source>
        <strain evidence="7 8">ATCC 30220</strain>
    </source>
</reference>
<dbReference type="Gene3D" id="2.60.120.380">
    <property type="match status" value="1"/>
</dbReference>
<gene>
    <name evidence="7" type="ORF">ABL78_7903</name>
</gene>
<keyword evidence="3" id="KW-0378">Hydrolase</keyword>
<evidence type="ECO:0000313" key="7">
    <source>
        <dbReference type="EMBL" id="KPI83074.1"/>
    </source>
</evidence>
<evidence type="ECO:0000256" key="1">
    <source>
        <dbReference type="ARBA" id="ARBA00007623"/>
    </source>
</evidence>
<dbReference type="FunFam" id="2.60.120.380:FF:000014">
    <property type="entry name" value="Putative calpain-like cysteine peptidase"/>
    <property type="match status" value="1"/>
</dbReference>